<evidence type="ECO:0000313" key="2">
    <source>
        <dbReference type="Proteomes" id="UP000002698"/>
    </source>
</evidence>
<dbReference type="EMBL" id="CR936257">
    <property type="protein sequence ID" value="CAI49257.1"/>
    <property type="molecule type" value="Genomic_DNA"/>
</dbReference>
<organism evidence="1 2">
    <name type="scientific">Natronomonas pharaonis (strain ATCC 35678 / DSM 2160 / CIP 103997 / JCM 8858 / NBRC 14720 / NCIMB 2260 / Gabara)</name>
    <name type="common">Halobacterium pharaonis</name>
    <dbReference type="NCBI Taxonomy" id="348780"/>
    <lineage>
        <taxon>Archaea</taxon>
        <taxon>Methanobacteriati</taxon>
        <taxon>Methanobacteriota</taxon>
        <taxon>Stenosarchaea group</taxon>
        <taxon>Halobacteria</taxon>
        <taxon>Halobacteriales</taxon>
        <taxon>Natronomonadaceae</taxon>
        <taxon>Natronomonas</taxon>
    </lineage>
</organism>
<dbReference type="AlphaFoldDB" id="A0A1U7EW00"/>
<dbReference type="RefSeq" id="WP_011322884.1">
    <property type="nucleotide sequence ID" value="NC_007426.1"/>
</dbReference>
<dbReference type="KEGG" id="nph:NP_2332A"/>
<gene>
    <name evidence="1" type="ordered locus">NP_2332A</name>
</gene>
<proteinExistence type="predicted"/>
<dbReference type="HOGENOM" id="CLU_2565846_0_0_2"/>
<name>A0A1U7EW00_NATPD</name>
<protein>
    <submittedName>
        <fullName evidence="1">Small CPxCG-related zinc finger protein</fullName>
    </submittedName>
</protein>
<accession>A0A1U7EW00</accession>
<dbReference type="STRING" id="348780.NP_2332A"/>
<reference evidence="1 2" key="1">
    <citation type="journal article" date="2005" name="Genome Res.">
        <title>Living with two extremes: conclusions from the genome sequence of Natronomonas pharaonis.</title>
        <authorList>
            <person name="Falb M."/>
            <person name="Pfeiffer F."/>
            <person name="Palm P."/>
            <person name="Rodewald K."/>
            <person name="Hickmann V."/>
            <person name="Tittor J."/>
            <person name="Oesterhelt D."/>
        </authorList>
    </citation>
    <scope>NUCLEOTIDE SEQUENCE [LARGE SCALE GENOMIC DNA]</scope>
    <source>
        <strain evidence="2">ATCC 35678 / DSM 2160 / CIP 103997 / JCM 8858 / NBRC 14720 / NCIMB 2260 / Gabara</strain>
    </source>
</reference>
<dbReference type="GeneID" id="3701409"/>
<sequence length="81" mass="8926">MSEPRGDGGTERTPQGSVHEHDCVVCGTLVRYVDFCPHIVLCLDCGYPDPAPCVEADEDGYAYIVTNDMTKDDTDNTEDNR</sequence>
<keyword evidence="2" id="KW-1185">Reference proteome</keyword>
<dbReference type="EnsemblBacteria" id="CAI49257">
    <property type="protein sequence ID" value="CAI49257"/>
    <property type="gene ID" value="NP_2332A"/>
</dbReference>
<dbReference type="Proteomes" id="UP000002698">
    <property type="component" value="Chromosome"/>
</dbReference>
<dbReference type="OrthoDB" id="384576at2157"/>
<evidence type="ECO:0000313" key="1">
    <source>
        <dbReference type="EMBL" id="CAI49257.1"/>
    </source>
</evidence>